<dbReference type="InterPro" id="IPR030456">
    <property type="entry name" value="TF_fork_head_CS_2"/>
</dbReference>
<evidence type="ECO:0000259" key="5">
    <source>
        <dbReference type="PROSITE" id="PS50039"/>
    </source>
</evidence>
<dbReference type="SMART" id="SM00339">
    <property type="entry name" value="FH"/>
    <property type="match status" value="1"/>
</dbReference>
<dbReference type="EMBL" id="JARQWQ010000084">
    <property type="protein sequence ID" value="KAK2552696.1"/>
    <property type="molecule type" value="Genomic_DNA"/>
</dbReference>
<dbReference type="InterPro" id="IPR036390">
    <property type="entry name" value="WH_DNA-bd_sf"/>
</dbReference>
<dbReference type="InterPro" id="IPR001766">
    <property type="entry name" value="Fork_head_dom"/>
</dbReference>
<evidence type="ECO:0000313" key="6">
    <source>
        <dbReference type="EMBL" id="KAK2552696.1"/>
    </source>
</evidence>
<name>A0AAD9Q1M3_ACRCE</name>
<dbReference type="PANTHER" id="PTHR11829:SF343">
    <property type="entry name" value="FORK-HEAD DOMAIN-CONTAINING PROTEIN"/>
    <property type="match status" value="1"/>
</dbReference>
<feature type="region of interest" description="Disordered" evidence="4">
    <location>
        <begin position="185"/>
        <end position="212"/>
    </location>
</feature>
<dbReference type="InterPro" id="IPR036388">
    <property type="entry name" value="WH-like_DNA-bd_sf"/>
</dbReference>
<comment type="caution">
    <text evidence="6">The sequence shown here is derived from an EMBL/GenBank/DDBJ whole genome shotgun (WGS) entry which is preliminary data.</text>
</comment>
<dbReference type="InterPro" id="IPR050211">
    <property type="entry name" value="FOX_domain-containing"/>
</dbReference>
<dbReference type="PROSITE" id="PS00657">
    <property type="entry name" value="FORK_HEAD_1"/>
    <property type="match status" value="1"/>
</dbReference>
<feature type="domain" description="Fork-head" evidence="5">
    <location>
        <begin position="95"/>
        <end position="187"/>
    </location>
</feature>
<dbReference type="FunFam" id="1.10.10.10:FF:000135">
    <property type="entry name" value="forkhead box protein G1"/>
    <property type="match status" value="1"/>
</dbReference>
<dbReference type="SUPFAM" id="SSF46785">
    <property type="entry name" value="Winged helix' DNA-binding domain"/>
    <property type="match status" value="1"/>
</dbReference>
<reference evidence="6" key="2">
    <citation type="journal article" date="2023" name="Science">
        <title>Genomic signatures of disease resistance in endangered staghorn corals.</title>
        <authorList>
            <person name="Vollmer S.V."/>
            <person name="Selwyn J.D."/>
            <person name="Despard B.A."/>
            <person name="Roesel C.L."/>
        </authorList>
    </citation>
    <scope>NUCLEOTIDE SEQUENCE</scope>
    <source>
        <strain evidence="6">K2</strain>
    </source>
</reference>
<evidence type="ECO:0000256" key="2">
    <source>
        <dbReference type="ARBA" id="ARBA00023242"/>
    </source>
</evidence>
<evidence type="ECO:0000256" key="1">
    <source>
        <dbReference type="ARBA" id="ARBA00023125"/>
    </source>
</evidence>
<dbReference type="Gene3D" id="1.10.10.10">
    <property type="entry name" value="Winged helix-like DNA-binding domain superfamily/Winged helix DNA-binding domain"/>
    <property type="match status" value="1"/>
</dbReference>
<dbReference type="PRINTS" id="PR00053">
    <property type="entry name" value="FORKHEAD"/>
</dbReference>
<dbReference type="GO" id="GO:0000981">
    <property type="term" value="F:DNA-binding transcription factor activity, RNA polymerase II-specific"/>
    <property type="evidence" value="ECO:0007669"/>
    <property type="project" value="TreeGrafter"/>
</dbReference>
<protein>
    <submittedName>
        <fullName evidence="6">Fork head domain-containing protein FD3</fullName>
    </submittedName>
</protein>
<proteinExistence type="predicted"/>
<gene>
    <name evidence="6" type="ORF">P5673_026091</name>
</gene>
<evidence type="ECO:0000256" key="3">
    <source>
        <dbReference type="PROSITE-ProRule" id="PRU00089"/>
    </source>
</evidence>
<sequence>MKSADSITTSNSSPMQMNSFPGPLNLTSGRFYLPVTNSVPAFSFAPYFGTGYTSPQMYSIHRDKDMRGLPACYTGHCYQPPFQGVMPYHGNNDDKPTQSYIGLIGKAILSSPQQKLVLSDIYDYIQTNYPYFRNRGPGWRNSIRHNLSLNDCFVKVGRSPNGKGHFWAINPINYDDFSRGEYKRKRVSRRNRLPEQTSGQLDERKTRKGIREGSESVFPLNTRCSNKGAENRSFHIESLLCQ</sequence>
<dbReference type="GO" id="GO:0030154">
    <property type="term" value="P:cell differentiation"/>
    <property type="evidence" value="ECO:0007669"/>
    <property type="project" value="TreeGrafter"/>
</dbReference>
<keyword evidence="1 3" id="KW-0238">DNA-binding</keyword>
<organism evidence="6 7">
    <name type="scientific">Acropora cervicornis</name>
    <name type="common">Staghorn coral</name>
    <dbReference type="NCBI Taxonomy" id="6130"/>
    <lineage>
        <taxon>Eukaryota</taxon>
        <taxon>Metazoa</taxon>
        <taxon>Cnidaria</taxon>
        <taxon>Anthozoa</taxon>
        <taxon>Hexacorallia</taxon>
        <taxon>Scleractinia</taxon>
        <taxon>Astrocoeniina</taxon>
        <taxon>Acroporidae</taxon>
        <taxon>Acropora</taxon>
    </lineage>
</organism>
<comment type="subcellular location">
    <subcellularLocation>
        <location evidence="3">Nucleus</location>
    </subcellularLocation>
</comment>
<feature type="DNA-binding region" description="Fork-head" evidence="3">
    <location>
        <begin position="95"/>
        <end position="187"/>
    </location>
</feature>
<dbReference type="PROSITE" id="PS50039">
    <property type="entry name" value="FORK_HEAD_3"/>
    <property type="match status" value="1"/>
</dbReference>
<dbReference type="PANTHER" id="PTHR11829">
    <property type="entry name" value="FORKHEAD BOX PROTEIN"/>
    <property type="match status" value="1"/>
</dbReference>
<dbReference type="Proteomes" id="UP001249851">
    <property type="component" value="Unassembled WGS sequence"/>
</dbReference>
<dbReference type="CDD" id="cd20035">
    <property type="entry name" value="FH_FOXQ2-like"/>
    <property type="match status" value="1"/>
</dbReference>
<feature type="compositionally biased region" description="Basic and acidic residues" evidence="4">
    <location>
        <begin position="201"/>
        <end position="212"/>
    </location>
</feature>
<dbReference type="GO" id="GO:0000978">
    <property type="term" value="F:RNA polymerase II cis-regulatory region sequence-specific DNA binding"/>
    <property type="evidence" value="ECO:0007669"/>
    <property type="project" value="TreeGrafter"/>
</dbReference>
<dbReference type="AlphaFoldDB" id="A0AAD9Q1M3"/>
<evidence type="ECO:0000313" key="7">
    <source>
        <dbReference type="Proteomes" id="UP001249851"/>
    </source>
</evidence>
<accession>A0AAD9Q1M3</accession>
<dbReference type="InterPro" id="IPR018122">
    <property type="entry name" value="TF_fork_head_CS_1"/>
</dbReference>
<dbReference type="GO" id="GO:0005634">
    <property type="term" value="C:nucleus"/>
    <property type="evidence" value="ECO:0007669"/>
    <property type="project" value="UniProtKB-SubCell"/>
</dbReference>
<evidence type="ECO:0000256" key="4">
    <source>
        <dbReference type="SAM" id="MobiDB-lite"/>
    </source>
</evidence>
<dbReference type="PROSITE" id="PS00658">
    <property type="entry name" value="FORK_HEAD_2"/>
    <property type="match status" value="1"/>
</dbReference>
<keyword evidence="2 3" id="KW-0539">Nucleus</keyword>
<dbReference type="InterPro" id="IPR047519">
    <property type="entry name" value="FH_FOXQ2-like"/>
</dbReference>
<dbReference type="GO" id="GO:0009653">
    <property type="term" value="P:anatomical structure morphogenesis"/>
    <property type="evidence" value="ECO:0007669"/>
    <property type="project" value="TreeGrafter"/>
</dbReference>
<reference evidence="6" key="1">
    <citation type="journal article" date="2023" name="G3 (Bethesda)">
        <title>Whole genome assembly and annotation of the endangered Caribbean coral Acropora cervicornis.</title>
        <authorList>
            <person name="Selwyn J.D."/>
            <person name="Vollmer S.V."/>
        </authorList>
    </citation>
    <scope>NUCLEOTIDE SEQUENCE</scope>
    <source>
        <strain evidence="6">K2</strain>
    </source>
</reference>
<keyword evidence="7" id="KW-1185">Reference proteome</keyword>
<dbReference type="Pfam" id="PF00250">
    <property type="entry name" value="Forkhead"/>
    <property type="match status" value="1"/>
</dbReference>